<dbReference type="Proteomes" id="UP000326837">
    <property type="component" value="Chromosome"/>
</dbReference>
<name>A0A5K7XLT5_9BACT</name>
<dbReference type="AlphaFoldDB" id="A0A5K7XLT5"/>
<gene>
    <name evidence="1" type="ORF">PLANPX_5095</name>
</gene>
<proteinExistence type="predicted"/>
<evidence type="ECO:0000313" key="1">
    <source>
        <dbReference type="EMBL" id="BBO35483.1"/>
    </source>
</evidence>
<keyword evidence="2" id="KW-1185">Reference proteome</keyword>
<dbReference type="KEGG" id="lpav:PLANPX_5095"/>
<protein>
    <submittedName>
        <fullName evidence="1">Uncharacterized protein</fullName>
    </submittedName>
</protein>
<evidence type="ECO:0000313" key="2">
    <source>
        <dbReference type="Proteomes" id="UP000326837"/>
    </source>
</evidence>
<reference evidence="2" key="1">
    <citation type="submission" date="2019-10" db="EMBL/GenBank/DDBJ databases">
        <title>Lacipirellula parvula gen. nov., sp. nov., representing a lineage of planctomycetes widespread in freshwater anoxic habitats, and description of the family Lacipirellulaceae.</title>
        <authorList>
            <person name="Dedysh S.N."/>
            <person name="Kulichevskaya I.S."/>
            <person name="Beletsky A.V."/>
            <person name="Rakitin A.L."/>
            <person name="Mardanov A.V."/>
            <person name="Ivanova A.A."/>
            <person name="Saltykova V.X."/>
            <person name="Rijpstra W.I.C."/>
            <person name="Sinninghe Damste J.S."/>
            <person name="Ravin N.V."/>
        </authorList>
    </citation>
    <scope>NUCLEOTIDE SEQUENCE [LARGE SCALE GENOMIC DNA]</scope>
    <source>
        <strain evidence="2">PX69</strain>
    </source>
</reference>
<dbReference type="EMBL" id="AP021861">
    <property type="protein sequence ID" value="BBO35483.1"/>
    <property type="molecule type" value="Genomic_DNA"/>
</dbReference>
<organism evidence="1 2">
    <name type="scientific">Lacipirellula parvula</name>
    <dbReference type="NCBI Taxonomy" id="2650471"/>
    <lineage>
        <taxon>Bacteria</taxon>
        <taxon>Pseudomonadati</taxon>
        <taxon>Planctomycetota</taxon>
        <taxon>Planctomycetia</taxon>
        <taxon>Pirellulales</taxon>
        <taxon>Lacipirellulaceae</taxon>
        <taxon>Lacipirellula</taxon>
    </lineage>
</organism>
<sequence length="40" mass="4496">MELLVESGIIPPARLDELRKEGDELLSMTVASIKTLKSRR</sequence>
<accession>A0A5K7XLT5</accession>